<dbReference type="PROSITE" id="PS50191">
    <property type="entry name" value="CRAL_TRIO"/>
    <property type="match status" value="1"/>
</dbReference>
<name>A0AAV4Y994_CAEEX</name>
<dbReference type="Proteomes" id="UP001054945">
    <property type="component" value="Unassembled WGS sequence"/>
</dbReference>
<dbReference type="GO" id="GO:1902936">
    <property type="term" value="F:phosphatidylinositol bisphosphate binding"/>
    <property type="evidence" value="ECO:0007669"/>
    <property type="project" value="TreeGrafter"/>
</dbReference>
<dbReference type="Gene3D" id="1.20.5.1200">
    <property type="entry name" value="Alpha-tocopherol transfer"/>
    <property type="match status" value="1"/>
</dbReference>
<dbReference type="Gene3D" id="3.40.525.10">
    <property type="entry name" value="CRAL-TRIO lipid binding domain"/>
    <property type="match status" value="1"/>
</dbReference>
<proteinExistence type="predicted"/>
<feature type="domain" description="CRAL-TRIO" evidence="1">
    <location>
        <begin position="127"/>
        <end position="291"/>
    </location>
</feature>
<dbReference type="InterPro" id="IPR001251">
    <property type="entry name" value="CRAL-TRIO_dom"/>
</dbReference>
<dbReference type="CDD" id="cd00170">
    <property type="entry name" value="SEC14"/>
    <property type="match status" value="1"/>
</dbReference>
<feature type="non-terminal residue" evidence="2">
    <location>
        <position position="1"/>
    </location>
</feature>
<sequence length="314" mass="37149">VTVCIFNLGNSREILDDILISMSSVNQHSEKSEEPLLPFEIDYLPEFARRKLQVELKETPENKEKALAELKKLTSADKTTNDYNFEEDLLIQYLRHSKYDVTRALNHIRNYVTLRKKNLRLFQSIPDDEYFQSKVSTQFVIPLPKRSPDGCTIVLTRTGIWDPKEMAYNDLVRLSMMIFLQFLRDPMTQVNGFKIIHDFQGTSLQHYRYCTPHNLHFLFHATINSIPARYAEIHFINESFVLRAIWALIKNLLSEKLRNRVYFHKNVEELHQFFPRSVLPVEYGGELQDIKTNWPRRANKEHEINDMEGQPNRY</sequence>
<dbReference type="Gene3D" id="1.10.8.20">
    <property type="entry name" value="N-terminal domain of phosphatidylinositol transfer protein sec14p"/>
    <property type="match status" value="1"/>
</dbReference>
<dbReference type="SUPFAM" id="SSF52087">
    <property type="entry name" value="CRAL/TRIO domain"/>
    <property type="match status" value="1"/>
</dbReference>
<dbReference type="PANTHER" id="PTHR10174">
    <property type="entry name" value="ALPHA-TOCOPHEROL TRANSFER PROTEIN-RELATED"/>
    <property type="match status" value="1"/>
</dbReference>
<dbReference type="PRINTS" id="PR00180">
    <property type="entry name" value="CRETINALDHBP"/>
</dbReference>
<accession>A0AAV4Y994</accession>
<comment type="caution">
    <text evidence="2">The sequence shown here is derived from an EMBL/GenBank/DDBJ whole genome shotgun (WGS) entry which is preliminary data.</text>
</comment>
<evidence type="ECO:0000313" key="3">
    <source>
        <dbReference type="Proteomes" id="UP001054945"/>
    </source>
</evidence>
<dbReference type="SMART" id="SM00516">
    <property type="entry name" value="SEC14"/>
    <property type="match status" value="1"/>
</dbReference>
<dbReference type="Pfam" id="PF00650">
    <property type="entry name" value="CRAL_TRIO"/>
    <property type="match status" value="1"/>
</dbReference>
<dbReference type="InterPro" id="IPR036273">
    <property type="entry name" value="CRAL/TRIO_N_dom_sf"/>
</dbReference>
<protein>
    <submittedName>
        <fullName evidence="2">Retinaldehyde-binding protein 1</fullName>
    </submittedName>
</protein>
<dbReference type="EMBL" id="BPLR01018968">
    <property type="protein sequence ID" value="GIZ03563.1"/>
    <property type="molecule type" value="Genomic_DNA"/>
</dbReference>
<dbReference type="AlphaFoldDB" id="A0AAV4Y994"/>
<dbReference type="PANTHER" id="PTHR10174:SF130">
    <property type="entry name" value="ALPHA-TOCOPHEROL TRANSFER PROTEIN-LIKE"/>
    <property type="match status" value="1"/>
</dbReference>
<gene>
    <name evidence="2" type="primary">RLBP1</name>
    <name evidence="2" type="ORF">CEXT_132171</name>
</gene>
<evidence type="ECO:0000313" key="2">
    <source>
        <dbReference type="EMBL" id="GIZ03563.1"/>
    </source>
</evidence>
<dbReference type="GO" id="GO:0016020">
    <property type="term" value="C:membrane"/>
    <property type="evidence" value="ECO:0007669"/>
    <property type="project" value="TreeGrafter"/>
</dbReference>
<dbReference type="InterPro" id="IPR036865">
    <property type="entry name" value="CRAL-TRIO_dom_sf"/>
</dbReference>
<keyword evidence="3" id="KW-1185">Reference proteome</keyword>
<reference evidence="2 3" key="1">
    <citation type="submission" date="2021-06" db="EMBL/GenBank/DDBJ databases">
        <title>Caerostris extrusa draft genome.</title>
        <authorList>
            <person name="Kono N."/>
            <person name="Arakawa K."/>
        </authorList>
    </citation>
    <scope>NUCLEOTIDE SEQUENCE [LARGE SCALE GENOMIC DNA]</scope>
</reference>
<evidence type="ECO:0000259" key="1">
    <source>
        <dbReference type="PROSITE" id="PS50191"/>
    </source>
</evidence>
<dbReference type="SUPFAM" id="SSF46938">
    <property type="entry name" value="CRAL/TRIO N-terminal domain"/>
    <property type="match status" value="1"/>
</dbReference>
<organism evidence="2 3">
    <name type="scientific">Caerostris extrusa</name>
    <name type="common">Bark spider</name>
    <name type="synonym">Caerostris bankana</name>
    <dbReference type="NCBI Taxonomy" id="172846"/>
    <lineage>
        <taxon>Eukaryota</taxon>
        <taxon>Metazoa</taxon>
        <taxon>Ecdysozoa</taxon>
        <taxon>Arthropoda</taxon>
        <taxon>Chelicerata</taxon>
        <taxon>Arachnida</taxon>
        <taxon>Araneae</taxon>
        <taxon>Araneomorphae</taxon>
        <taxon>Entelegynae</taxon>
        <taxon>Araneoidea</taxon>
        <taxon>Araneidae</taxon>
        <taxon>Caerostris</taxon>
    </lineage>
</organism>